<dbReference type="PANTHER" id="PTHR11851:SF49">
    <property type="entry name" value="MITOCHONDRIAL-PROCESSING PEPTIDASE SUBUNIT ALPHA"/>
    <property type="match status" value="1"/>
</dbReference>
<dbReference type="GO" id="GO:0046872">
    <property type="term" value="F:metal ion binding"/>
    <property type="evidence" value="ECO:0007669"/>
    <property type="project" value="InterPro"/>
</dbReference>
<dbReference type="InterPro" id="IPR050361">
    <property type="entry name" value="MPP/UQCRC_Complex"/>
</dbReference>
<evidence type="ECO:0008006" key="7">
    <source>
        <dbReference type="Google" id="ProtNLM"/>
    </source>
</evidence>
<evidence type="ECO:0000256" key="2">
    <source>
        <dbReference type="RuleBase" id="RU004447"/>
    </source>
</evidence>
<name>A0A2H0W2U2_9BACT</name>
<dbReference type="Pfam" id="PF00675">
    <property type="entry name" value="Peptidase_M16"/>
    <property type="match status" value="1"/>
</dbReference>
<reference evidence="6" key="1">
    <citation type="submission" date="2017-09" db="EMBL/GenBank/DDBJ databases">
        <title>Depth-based differentiation of microbial function through sediment-hosted aquifers and enrichment of novel symbionts in the deep terrestrial subsurface.</title>
        <authorList>
            <person name="Probst A.J."/>
            <person name="Ladd B."/>
            <person name="Jarett J.K."/>
            <person name="Geller-Mcgrath D.E."/>
            <person name="Sieber C.M.K."/>
            <person name="Emerson J.B."/>
            <person name="Anantharaman K."/>
            <person name="Thomas B.C."/>
            <person name="Malmstrom R."/>
            <person name="Stieglmeier M."/>
            <person name="Klingl A."/>
            <person name="Woyke T."/>
            <person name="Ryan C.M."/>
            <person name="Banfield J.F."/>
        </authorList>
    </citation>
    <scope>NUCLEOTIDE SEQUENCE [LARGE SCALE GENOMIC DNA]</scope>
</reference>
<sequence>MYKLKKLANNVQLITTPIVGTQTASLLVMVKVGSRQESGRLIGISHFIEHLMFKGTKRRPTTSDISKELDGVGAEFNAFTGKDYTGYYIKSDTKHLSLAIDILSDMLTASKFDPKEIEREKGVIVEEINMYEDNPIMHVEDLLENIMYSPHQLSVDIIGTRETVKGMSREDLVTFKERFYGGDNIVISLAGNFTDGHITEIENSFNFKTEHETVEIDRIFIDQESPRVSVSYKETEQTQLAMGFPAYSHTDERLPALSLLSLVLGGNMSSRLFISIRERSGLAYSIRSGLDVHEDIGALVIRAGLDKSRIDDAIKLILVELNKIKEGVTEDELAKAKECLFGRTAIDLEDSSSVSSWYATQHLMTGEVLTPAEKNAKISAVTLDDIVKVANDVINLNKLSLAIIGPFKDDEKFKNLLK</sequence>
<dbReference type="AlphaFoldDB" id="A0A2H0W2U2"/>
<comment type="caution">
    <text evidence="5">The sequence shown here is derived from an EMBL/GenBank/DDBJ whole genome shotgun (WGS) entry which is preliminary data.</text>
</comment>
<dbReference type="SUPFAM" id="SSF63411">
    <property type="entry name" value="LuxS/MPP-like metallohydrolase"/>
    <property type="match status" value="2"/>
</dbReference>
<evidence type="ECO:0000259" key="3">
    <source>
        <dbReference type="Pfam" id="PF00675"/>
    </source>
</evidence>
<dbReference type="InterPro" id="IPR011765">
    <property type="entry name" value="Pept_M16_N"/>
</dbReference>
<feature type="domain" description="Peptidase M16 C-terminal" evidence="4">
    <location>
        <begin position="167"/>
        <end position="338"/>
    </location>
</feature>
<evidence type="ECO:0000256" key="1">
    <source>
        <dbReference type="ARBA" id="ARBA00007261"/>
    </source>
</evidence>
<dbReference type="Pfam" id="PF05193">
    <property type="entry name" value="Peptidase_M16_C"/>
    <property type="match status" value="1"/>
</dbReference>
<comment type="similarity">
    <text evidence="1 2">Belongs to the peptidase M16 family.</text>
</comment>
<evidence type="ECO:0000259" key="4">
    <source>
        <dbReference type="Pfam" id="PF05193"/>
    </source>
</evidence>
<dbReference type="InterPro" id="IPR011249">
    <property type="entry name" value="Metalloenz_LuxS/M16"/>
</dbReference>
<organism evidence="5 6">
    <name type="scientific">Candidatus Buchananbacteria bacterium CG10_big_fil_rev_8_21_14_0_10_33_19</name>
    <dbReference type="NCBI Taxonomy" id="1974525"/>
    <lineage>
        <taxon>Bacteria</taxon>
        <taxon>Candidatus Buchananiibacteriota</taxon>
    </lineage>
</organism>
<gene>
    <name evidence="5" type="ORF">COT80_02680</name>
</gene>
<dbReference type="GO" id="GO:0004222">
    <property type="term" value="F:metalloendopeptidase activity"/>
    <property type="evidence" value="ECO:0007669"/>
    <property type="project" value="InterPro"/>
</dbReference>
<feature type="domain" description="Peptidase M16 N-terminal" evidence="3">
    <location>
        <begin position="21"/>
        <end position="160"/>
    </location>
</feature>
<dbReference type="GO" id="GO:0006508">
    <property type="term" value="P:proteolysis"/>
    <property type="evidence" value="ECO:0007669"/>
    <property type="project" value="InterPro"/>
</dbReference>
<protein>
    <recommendedName>
        <fullName evidence="7">Peptidase M16</fullName>
    </recommendedName>
</protein>
<accession>A0A2H0W2U2</accession>
<proteinExistence type="inferred from homology"/>
<evidence type="ECO:0000313" key="5">
    <source>
        <dbReference type="EMBL" id="PIS05658.1"/>
    </source>
</evidence>
<dbReference type="InterPro" id="IPR007863">
    <property type="entry name" value="Peptidase_M16_C"/>
</dbReference>
<dbReference type="PANTHER" id="PTHR11851">
    <property type="entry name" value="METALLOPROTEASE"/>
    <property type="match status" value="1"/>
</dbReference>
<dbReference type="Proteomes" id="UP000229056">
    <property type="component" value="Unassembled WGS sequence"/>
</dbReference>
<dbReference type="Gene3D" id="3.30.830.10">
    <property type="entry name" value="Metalloenzyme, LuxS/M16 peptidase-like"/>
    <property type="match status" value="2"/>
</dbReference>
<evidence type="ECO:0000313" key="6">
    <source>
        <dbReference type="Proteomes" id="UP000229056"/>
    </source>
</evidence>
<dbReference type="PROSITE" id="PS00143">
    <property type="entry name" value="INSULINASE"/>
    <property type="match status" value="1"/>
</dbReference>
<dbReference type="InterPro" id="IPR001431">
    <property type="entry name" value="Pept_M16_Zn_BS"/>
</dbReference>
<dbReference type="EMBL" id="PEZY01000012">
    <property type="protein sequence ID" value="PIS05658.1"/>
    <property type="molecule type" value="Genomic_DNA"/>
</dbReference>